<evidence type="ECO:0000313" key="2">
    <source>
        <dbReference type="Proteomes" id="UP000035642"/>
    </source>
</evidence>
<accession>A0A0K0DDW7</accession>
<feature type="region of interest" description="Disordered" evidence="1">
    <location>
        <begin position="28"/>
        <end position="61"/>
    </location>
</feature>
<feature type="compositionally biased region" description="Pro residues" evidence="1">
    <location>
        <begin position="37"/>
        <end position="49"/>
    </location>
</feature>
<reference evidence="3" key="2">
    <citation type="submission" date="2017-02" db="UniProtKB">
        <authorList>
            <consortium name="WormBaseParasite"/>
        </authorList>
    </citation>
    <scope>IDENTIFICATION</scope>
</reference>
<reference evidence="2" key="1">
    <citation type="submission" date="2012-09" db="EMBL/GenBank/DDBJ databases">
        <authorList>
            <person name="Martin A.A."/>
        </authorList>
    </citation>
    <scope>NUCLEOTIDE SEQUENCE</scope>
</reference>
<dbReference type="WBParaSite" id="ACAC_0000897401-mRNA-1">
    <property type="protein sequence ID" value="ACAC_0000897401-mRNA-1"/>
    <property type="gene ID" value="ACAC_0000897401"/>
</dbReference>
<protein>
    <submittedName>
        <fullName evidence="3">Uncharacterized protein</fullName>
    </submittedName>
</protein>
<dbReference type="AlphaFoldDB" id="A0A0K0DDW7"/>
<keyword evidence="2" id="KW-1185">Reference proteome</keyword>
<proteinExistence type="predicted"/>
<sequence>MAELSGSISSIGGGASAFLPHQSISYNQPLPYYSNQHPPPPPPPQPPPLTRRQEQPKNVKLPTLQVLCPSEGYPELSEYQYLIPYAREGACGAVVGGATAART</sequence>
<dbReference type="Proteomes" id="UP000035642">
    <property type="component" value="Unassembled WGS sequence"/>
</dbReference>
<dbReference type="STRING" id="6313.A0A0K0DDW7"/>
<evidence type="ECO:0000256" key="1">
    <source>
        <dbReference type="SAM" id="MobiDB-lite"/>
    </source>
</evidence>
<evidence type="ECO:0000313" key="3">
    <source>
        <dbReference type="WBParaSite" id="ACAC_0000897401-mRNA-1"/>
    </source>
</evidence>
<organism evidence="2 3">
    <name type="scientific">Angiostrongylus cantonensis</name>
    <name type="common">Rat lungworm</name>
    <dbReference type="NCBI Taxonomy" id="6313"/>
    <lineage>
        <taxon>Eukaryota</taxon>
        <taxon>Metazoa</taxon>
        <taxon>Ecdysozoa</taxon>
        <taxon>Nematoda</taxon>
        <taxon>Chromadorea</taxon>
        <taxon>Rhabditida</taxon>
        <taxon>Rhabditina</taxon>
        <taxon>Rhabditomorpha</taxon>
        <taxon>Strongyloidea</taxon>
        <taxon>Metastrongylidae</taxon>
        <taxon>Angiostrongylus</taxon>
    </lineage>
</organism>
<name>A0A0K0DDW7_ANGCA</name>